<accession>A0A2I1XBC2</accession>
<name>A0A2I1XBC2_NEISI</name>
<dbReference type="AlphaFoldDB" id="A0A2I1XBC2"/>
<dbReference type="EMBL" id="PKJO01000009">
    <property type="protein sequence ID" value="PLA39937.1"/>
    <property type="molecule type" value="Genomic_DNA"/>
</dbReference>
<evidence type="ECO:0000313" key="1">
    <source>
        <dbReference type="EMBL" id="PLA39937.1"/>
    </source>
</evidence>
<dbReference type="Proteomes" id="UP000234767">
    <property type="component" value="Unassembled WGS sequence"/>
</dbReference>
<sequence>MMLFTFSCWFFNPAFPLSNRRAGNKRRVDRLDNTFPAGTKPPAPVSHWKRYNKGNADVKIPPDKGKRRLVCRVVFRLSNLAA</sequence>
<organism evidence="1 2">
    <name type="scientific">Neisseria sicca</name>
    <dbReference type="NCBI Taxonomy" id="490"/>
    <lineage>
        <taxon>Bacteria</taxon>
        <taxon>Pseudomonadati</taxon>
        <taxon>Pseudomonadota</taxon>
        <taxon>Betaproteobacteria</taxon>
        <taxon>Neisseriales</taxon>
        <taxon>Neisseriaceae</taxon>
        <taxon>Neisseria</taxon>
    </lineage>
</organism>
<evidence type="ECO:0000313" key="2">
    <source>
        <dbReference type="Proteomes" id="UP000234767"/>
    </source>
</evidence>
<proteinExistence type="predicted"/>
<gene>
    <name evidence="1" type="ORF">CYK00_08260</name>
</gene>
<comment type="caution">
    <text evidence="1">The sequence shown here is derived from an EMBL/GenBank/DDBJ whole genome shotgun (WGS) entry which is preliminary data.</text>
</comment>
<reference evidence="1 2" key="1">
    <citation type="submission" date="2017-12" db="EMBL/GenBank/DDBJ databases">
        <title>Phylogenetic diversity of female urinary microbiome.</title>
        <authorList>
            <person name="Thomas-White K."/>
            <person name="Wolfe A.J."/>
        </authorList>
    </citation>
    <scope>NUCLEOTIDE SEQUENCE [LARGE SCALE GENOMIC DNA]</scope>
    <source>
        <strain evidence="1 2">UMB0321</strain>
    </source>
</reference>
<protein>
    <submittedName>
        <fullName evidence="1">Uncharacterized protein</fullName>
    </submittedName>
</protein>